<keyword evidence="2" id="KW-1185">Reference proteome</keyword>
<accession>A0A9P8C0U8</accession>
<dbReference type="EMBL" id="MU251743">
    <property type="protein sequence ID" value="KAG9229649.1"/>
    <property type="molecule type" value="Genomic_DNA"/>
</dbReference>
<sequence length="261" mass="28678">MVNATAIFLPLYLYPFNSSWDSVTKSIAQYPDLNFQIVVAPNLINVIPDTNYITHLQILNNYTNVQTLGYVSTAWATRNITIVREEISCYAAWANYTAADIKVSGIFFDEAPSANSTDNMSYMANVTSLARELLGPGKDKITYNPGVVVDASWYNMAEEIIVFENTWSAFNLSKLEKVPPEIRSKSIYLIHSFTGDLGTQNELIGNLTDQSIAGAFVTTREGYTEISTLWDPFCEALNSVVVTGLGSMSDAGTTVSPGPPH</sequence>
<evidence type="ECO:0000313" key="1">
    <source>
        <dbReference type="EMBL" id="KAG9229649.1"/>
    </source>
</evidence>
<comment type="caution">
    <text evidence="1">The sequence shown here is derived from an EMBL/GenBank/DDBJ whole genome shotgun (WGS) entry which is preliminary data.</text>
</comment>
<name>A0A9P8C0U8_9HELO</name>
<dbReference type="Pfam" id="PF12138">
    <property type="entry name" value="Spherulin4"/>
    <property type="match status" value="1"/>
</dbReference>
<dbReference type="PANTHER" id="PTHR35040">
    <property type="match status" value="1"/>
</dbReference>
<proteinExistence type="predicted"/>
<dbReference type="InterPro" id="IPR021986">
    <property type="entry name" value="Spherulin4"/>
</dbReference>
<dbReference type="Proteomes" id="UP000824998">
    <property type="component" value="Unassembled WGS sequence"/>
</dbReference>
<dbReference type="PANTHER" id="PTHR35040:SF9">
    <property type="entry name" value="4-LIKE CELL SURFACE PROTEIN, PUTATIVE (AFU_ORTHOLOGUE AFUA_4G14080)-RELATED"/>
    <property type="match status" value="1"/>
</dbReference>
<organism evidence="1 2">
    <name type="scientific">Amylocarpus encephaloides</name>
    <dbReference type="NCBI Taxonomy" id="45428"/>
    <lineage>
        <taxon>Eukaryota</taxon>
        <taxon>Fungi</taxon>
        <taxon>Dikarya</taxon>
        <taxon>Ascomycota</taxon>
        <taxon>Pezizomycotina</taxon>
        <taxon>Leotiomycetes</taxon>
        <taxon>Helotiales</taxon>
        <taxon>Helotiales incertae sedis</taxon>
        <taxon>Amylocarpus</taxon>
    </lineage>
</organism>
<dbReference type="OrthoDB" id="5342184at2759"/>
<evidence type="ECO:0000313" key="2">
    <source>
        <dbReference type="Proteomes" id="UP000824998"/>
    </source>
</evidence>
<protein>
    <submittedName>
        <fullName evidence="1">Spherulation-specific family 4</fullName>
    </submittedName>
</protein>
<reference evidence="1" key="1">
    <citation type="journal article" date="2021" name="IMA Fungus">
        <title>Genomic characterization of three marine fungi, including Emericellopsis atlantica sp. nov. with signatures of a generalist lifestyle and marine biomass degradation.</title>
        <authorList>
            <person name="Hagestad O.C."/>
            <person name="Hou L."/>
            <person name="Andersen J.H."/>
            <person name="Hansen E.H."/>
            <person name="Altermark B."/>
            <person name="Li C."/>
            <person name="Kuhnert E."/>
            <person name="Cox R.J."/>
            <person name="Crous P.W."/>
            <person name="Spatafora J.W."/>
            <person name="Lail K."/>
            <person name="Amirebrahimi M."/>
            <person name="Lipzen A."/>
            <person name="Pangilinan J."/>
            <person name="Andreopoulos W."/>
            <person name="Hayes R.D."/>
            <person name="Ng V."/>
            <person name="Grigoriev I.V."/>
            <person name="Jackson S.A."/>
            <person name="Sutton T.D.S."/>
            <person name="Dobson A.D.W."/>
            <person name="Rama T."/>
        </authorList>
    </citation>
    <scope>NUCLEOTIDE SEQUENCE</scope>
    <source>
        <strain evidence="1">TRa018bII</strain>
    </source>
</reference>
<dbReference type="AlphaFoldDB" id="A0A9P8C0U8"/>
<gene>
    <name evidence="1" type="ORF">BJ875DRAFT_507812</name>
</gene>